<keyword evidence="1" id="KW-0812">Transmembrane</keyword>
<dbReference type="RefSeq" id="WP_044151325.1">
    <property type="nucleotide sequence ID" value="NZ_QVFV01000002.1"/>
</dbReference>
<dbReference type="Proteomes" id="UP000292459">
    <property type="component" value="Unassembled WGS sequence"/>
</dbReference>
<evidence type="ECO:0000313" key="3">
    <source>
        <dbReference type="Proteomes" id="UP000292459"/>
    </source>
</evidence>
<comment type="caution">
    <text evidence="2">The sequence shown here is derived from an EMBL/GenBank/DDBJ whole genome shotgun (WGS) entry which is preliminary data.</text>
</comment>
<keyword evidence="1" id="KW-0472">Membrane</keyword>
<gene>
    <name evidence="2" type="ORF">DYY88_10505</name>
</gene>
<name>A0A4Q7E9R8_9CYAN</name>
<protein>
    <submittedName>
        <fullName evidence="2">Uncharacterized protein</fullName>
    </submittedName>
</protein>
<proteinExistence type="predicted"/>
<evidence type="ECO:0000256" key="1">
    <source>
        <dbReference type="SAM" id="Phobius"/>
    </source>
</evidence>
<organism evidence="2 3">
    <name type="scientific">Leptolyngbya iicbica LK</name>
    <dbReference type="NCBI Taxonomy" id="2294035"/>
    <lineage>
        <taxon>Bacteria</taxon>
        <taxon>Bacillati</taxon>
        <taxon>Cyanobacteriota</taxon>
        <taxon>Cyanophyceae</taxon>
        <taxon>Leptolyngbyales</taxon>
        <taxon>Leptolyngbyaceae</taxon>
        <taxon>Leptolyngbya group</taxon>
        <taxon>Leptolyngbya</taxon>
        <taxon>Leptolyngbya iicbica</taxon>
    </lineage>
</organism>
<feature type="transmembrane region" description="Helical" evidence="1">
    <location>
        <begin position="26"/>
        <end position="46"/>
    </location>
</feature>
<accession>A0A4Q7E9R8</accession>
<dbReference type="OrthoDB" id="511176at2"/>
<feature type="transmembrane region" description="Helical" evidence="1">
    <location>
        <begin position="52"/>
        <end position="73"/>
    </location>
</feature>
<evidence type="ECO:0000313" key="2">
    <source>
        <dbReference type="EMBL" id="RZM79179.1"/>
    </source>
</evidence>
<dbReference type="EMBL" id="QVFV01000002">
    <property type="protein sequence ID" value="RZM79179.1"/>
    <property type="molecule type" value="Genomic_DNA"/>
</dbReference>
<sequence length="197" mass="22275">MPEPLTISVSDTLPSNDLRRFRVSPLIRITLLLLYVGLTIPLPILADVTQAPVPSTVLSLGIVIGGILLYGGLSEQVEVDANGITVRYPRWIRWLLRRQWHLTWEEITALKPRSTGQGGLVYYFTSDRQQQAFLLPMRVAGFAELLRYVEAHTPIDTRDVKSLAQPWMYLILLVFSLLLLLIDSWTIWTAAHWAGGI</sequence>
<reference evidence="2 3" key="1">
    <citation type="submission" date="2018-11" db="EMBL/GenBank/DDBJ databases">
        <title>Whole genome sequencing of an environmental sample.</title>
        <authorList>
            <person name="Sarangi A.N."/>
            <person name="Singh D."/>
            <person name="Tripathy S."/>
        </authorList>
    </citation>
    <scope>NUCLEOTIDE SEQUENCE [LARGE SCALE GENOMIC DNA]</scope>
    <source>
        <strain evidence="2 3">Lakshadweep</strain>
    </source>
</reference>
<dbReference type="AlphaFoldDB" id="A0A4Q7E9R8"/>
<keyword evidence="1" id="KW-1133">Transmembrane helix</keyword>
<feature type="transmembrane region" description="Helical" evidence="1">
    <location>
        <begin position="167"/>
        <end position="188"/>
    </location>
</feature>
<keyword evidence="3" id="KW-1185">Reference proteome</keyword>